<evidence type="ECO:0000256" key="1">
    <source>
        <dbReference type="SAM" id="MobiDB-lite"/>
    </source>
</evidence>
<sequence length="121" mass="13311">MTEVVFNASAVQMKLSNVCFSSSGSLLKHSPINASLQRLVGRKEGELKIPAEHLNPELLTVLSADNPDVKKPGKRRRSPRRESPGPAGPPEEHPQRTAFPGERRLTPAMHRKDKATVAMKL</sequence>
<protein>
    <submittedName>
        <fullName evidence="2">Uncharacterized protein</fullName>
    </submittedName>
</protein>
<feature type="region of interest" description="Disordered" evidence="1">
    <location>
        <begin position="60"/>
        <end position="121"/>
    </location>
</feature>
<reference evidence="2" key="1">
    <citation type="submission" date="2022-11" db="EMBL/GenBank/DDBJ databases">
        <title>Chromosome-level genome of Pogonophryne albipinna.</title>
        <authorList>
            <person name="Jo E."/>
        </authorList>
    </citation>
    <scope>NUCLEOTIDE SEQUENCE</scope>
    <source>
        <strain evidence="2">SGF0006</strain>
        <tissue evidence="2">Muscle</tissue>
    </source>
</reference>
<feature type="compositionally biased region" description="Basic and acidic residues" evidence="1">
    <location>
        <begin position="90"/>
        <end position="105"/>
    </location>
</feature>
<comment type="caution">
    <text evidence="2">The sequence shown here is derived from an EMBL/GenBank/DDBJ whole genome shotgun (WGS) entry which is preliminary data.</text>
</comment>
<accession>A0AAD6ACK0</accession>
<evidence type="ECO:0000313" key="2">
    <source>
        <dbReference type="EMBL" id="KAJ4922344.1"/>
    </source>
</evidence>
<keyword evidence="3" id="KW-1185">Reference proteome</keyword>
<proteinExistence type="predicted"/>
<dbReference type="EMBL" id="JAPTMU010000075">
    <property type="protein sequence ID" value="KAJ4922344.1"/>
    <property type="molecule type" value="Genomic_DNA"/>
</dbReference>
<gene>
    <name evidence="2" type="ORF">JOQ06_022548</name>
</gene>
<organism evidence="2 3">
    <name type="scientific">Pogonophryne albipinna</name>
    <dbReference type="NCBI Taxonomy" id="1090488"/>
    <lineage>
        <taxon>Eukaryota</taxon>
        <taxon>Metazoa</taxon>
        <taxon>Chordata</taxon>
        <taxon>Craniata</taxon>
        <taxon>Vertebrata</taxon>
        <taxon>Euteleostomi</taxon>
        <taxon>Actinopterygii</taxon>
        <taxon>Neopterygii</taxon>
        <taxon>Teleostei</taxon>
        <taxon>Neoteleostei</taxon>
        <taxon>Acanthomorphata</taxon>
        <taxon>Eupercaria</taxon>
        <taxon>Perciformes</taxon>
        <taxon>Notothenioidei</taxon>
        <taxon>Pogonophryne</taxon>
    </lineage>
</organism>
<evidence type="ECO:0000313" key="3">
    <source>
        <dbReference type="Proteomes" id="UP001219934"/>
    </source>
</evidence>
<dbReference type="Proteomes" id="UP001219934">
    <property type="component" value="Unassembled WGS sequence"/>
</dbReference>
<name>A0AAD6ACK0_9TELE</name>
<dbReference type="AlphaFoldDB" id="A0AAD6ACK0"/>